<dbReference type="Pfam" id="PF00804">
    <property type="entry name" value="Syntaxin"/>
    <property type="match status" value="1"/>
</dbReference>
<accession>A0A226DZ46</accession>
<dbReference type="STRING" id="158441.A0A226DZ46"/>
<keyword evidence="6 8" id="KW-0472">Membrane</keyword>
<keyword evidence="11" id="KW-1185">Reference proteome</keyword>
<keyword evidence="3 8" id="KW-0812">Transmembrane</keyword>
<dbReference type="GO" id="GO:0006887">
    <property type="term" value="P:exocytosis"/>
    <property type="evidence" value="ECO:0007669"/>
    <property type="project" value="TreeGrafter"/>
</dbReference>
<dbReference type="InterPro" id="IPR006011">
    <property type="entry name" value="Syntaxin_N"/>
</dbReference>
<protein>
    <submittedName>
        <fullName evidence="10">Syntaxin-1B</fullName>
    </submittedName>
</protein>
<dbReference type="PANTHER" id="PTHR19957">
    <property type="entry name" value="SYNTAXIN"/>
    <property type="match status" value="1"/>
</dbReference>
<gene>
    <name evidence="10" type="ORF">Fcan01_14002</name>
</gene>
<keyword evidence="4" id="KW-0532">Neurotransmitter transport</keyword>
<reference evidence="10 11" key="1">
    <citation type="submission" date="2015-12" db="EMBL/GenBank/DDBJ databases">
        <title>The genome of Folsomia candida.</title>
        <authorList>
            <person name="Faddeeva A."/>
            <person name="Derks M.F."/>
            <person name="Anvar Y."/>
            <person name="Smit S."/>
            <person name="Van Straalen N."/>
            <person name="Roelofs D."/>
        </authorList>
    </citation>
    <scope>NUCLEOTIDE SEQUENCE [LARGE SCALE GENOMIC DNA]</scope>
    <source>
        <strain evidence="10 11">VU population</strain>
        <tissue evidence="10">Whole body</tissue>
    </source>
</reference>
<evidence type="ECO:0000256" key="3">
    <source>
        <dbReference type="ARBA" id="ARBA00022692"/>
    </source>
</evidence>
<evidence type="ECO:0000313" key="11">
    <source>
        <dbReference type="Proteomes" id="UP000198287"/>
    </source>
</evidence>
<dbReference type="SMART" id="SM00503">
    <property type="entry name" value="SynN"/>
    <property type="match status" value="1"/>
</dbReference>
<evidence type="ECO:0000256" key="7">
    <source>
        <dbReference type="RuleBase" id="RU003858"/>
    </source>
</evidence>
<sequence>MERIHQFRKRSRAISEVGKFFITIEQVRVLLEDLKKWVDLLNAKHGEILAIPLSNDDRNQQLEEINAKIKSLGQVTKSKLKGIEKTIHDPTPDAADVVDEFHEMQEGVARRGSSSIQLYTPATTRIRKVQFASLAKQFREIMTNYQLSQVNYRDQLRSRLKRQLEITNASISEDAIEEWIDQGKMTIFTKSVMFYPKIVRDVEARHNDLLKLEKSIRDLNELFKELGQHVESQGFVIDNIEHTVARTVSFVENGRQNVTQARIYRDSFRKKKACLLTTGGVIFVLILLGTLIYLSTAQIF</sequence>
<dbReference type="GO" id="GO:0006836">
    <property type="term" value="P:neurotransmitter transport"/>
    <property type="evidence" value="ECO:0007669"/>
    <property type="project" value="UniProtKB-KW"/>
</dbReference>
<evidence type="ECO:0000256" key="1">
    <source>
        <dbReference type="ARBA" id="ARBA00004211"/>
    </source>
</evidence>
<dbReference type="GO" id="GO:0000149">
    <property type="term" value="F:SNARE binding"/>
    <property type="evidence" value="ECO:0007669"/>
    <property type="project" value="TreeGrafter"/>
</dbReference>
<dbReference type="GO" id="GO:0012505">
    <property type="term" value="C:endomembrane system"/>
    <property type="evidence" value="ECO:0007669"/>
    <property type="project" value="TreeGrafter"/>
</dbReference>
<dbReference type="GO" id="GO:0005484">
    <property type="term" value="F:SNAP receptor activity"/>
    <property type="evidence" value="ECO:0007669"/>
    <property type="project" value="InterPro"/>
</dbReference>
<dbReference type="SUPFAM" id="SSF47661">
    <property type="entry name" value="t-snare proteins"/>
    <property type="match status" value="1"/>
</dbReference>
<proteinExistence type="inferred from homology"/>
<evidence type="ECO:0000256" key="8">
    <source>
        <dbReference type="SAM" id="Phobius"/>
    </source>
</evidence>
<evidence type="ECO:0000313" key="10">
    <source>
        <dbReference type="EMBL" id="OXA50755.1"/>
    </source>
</evidence>
<dbReference type="Gene3D" id="1.20.5.110">
    <property type="match status" value="1"/>
</dbReference>
<dbReference type="PROSITE" id="PS00914">
    <property type="entry name" value="SYNTAXIN"/>
    <property type="match status" value="1"/>
</dbReference>
<evidence type="ECO:0000256" key="5">
    <source>
        <dbReference type="ARBA" id="ARBA00022989"/>
    </source>
</evidence>
<dbReference type="InterPro" id="IPR045242">
    <property type="entry name" value="Syntaxin"/>
</dbReference>
<feature type="domain" description="T-SNARE coiled-coil homology" evidence="9">
    <location>
        <begin position="199"/>
        <end position="261"/>
    </location>
</feature>
<organism evidence="10 11">
    <name type="scientific">Folsomia candida</name>
    <name type="common">Springtail</name>
    <dbReference type="NCBI Taxonomy" id="158441"/>
    <lineage>
        <taxon>Eukaryota</taxon>
        <taxon>Metazoa</taxon>
        <taxon>Ecdysozoa</taxon>
        <taxon>Arthropoda</taxon>
        <taxon>Hexapoda</taxon>
        <taxon>Collembola</taxon>
        <taxon>Entomobryomorpha</taxon>
        <taxon>Isotomoidea</taxon>
        <taxon>Isotomidae</taxon>
        <taxon>Proisotominae</taxon>
        <taxon>Folsomia</taxon>
    </lineage>
</organism>
<dbReference type="GO" id="GO:0006906">
    <property type="term" value="P:vesicle fusion"/>
    <property type="evidence" value="ECO:0007669"/>
    <property type="project" value="TreeGrafter"/>
</dbReference>
<dbReference type="Pfam" id="PF05739">
    <property type="entry name" value="SNARE"/>
    <property type="match status" value="1"/>
</dbReference>
<dbReference type="EMBL" id="LNIX01000008">
    <property type="protein sequence ID" value="OXA50755.1"/>
    <property type="molecule type" value="Genomic_DNA"/>
</dbReference>
<keyword evidence="5 8" id="KW-1133">Transmembrane helix</keyword>
<name>A0A226DZ46_FOLCA</name>
<evidence type="ECO:0000256" key="2">
    <source>
        <dbReference type="ARBA" id="ARBA00009063"/>
    </source>
</evidence>
<dbReference type="PANTHER" id="PTHR19957:SF307">
    <property type="entry name" value="PROTEIN SSO1-RELATED"/>
    <property type="match status" value="1"/>
</dbReference>
<evidence type="ECO:0000256" key="4">
    <source>
        <dbReference type="ARBA" id="ARBA00022775"/>
    </source>
</evidence>
<dbReference type="Proteomes" id="UP000198287">
    <property type="component" value="Unassembled WGS sequence"/>
</dbReference>
<comment type="similarity">
    <text evidence="2 7">Belongs to the syntaxin family.</text>
</comment>
<keyword evidence="4" id="KW-0813">Transport</keyword>
<dbReference type="AlphaFoldDB" id="A0A226DZ46"/>
<evidence type="ECO:0000259" key="9">
    <source>
        <dbReference type="PROSITE" id="PS50192"/>
    </source>
</evidence>
<dbReference type="SMART" id="SM00397">
    <property type="entry name" value="t_SNARE"/>
    <property type="match status" value="1"/>
</dbReference>
<dbReference type="GO" id="GO:0005886">
    <property type="term" value="C:plasma membrane"/>
    <property type="evidence" value="ECO:0007669"/>
    <property type="project" value="TreeGrafter"/>
</dbReference>
<comment type="caution">
    <text evidence="10">The sequence shown here is derived from an EMBL/GenBank/DDBJ whole genome shotgun (WGS) entry which is preliminary data.</text>
</comment>
<dbReference type="GO" id="GO:0031201">
    <property type="term" value="C:SNARE complex"/>
    <property type="evidence" value="ECO:0007669"/>
    <property type="project" value="TreeGrafter"/>
</dbReference>
<comment type="subcellular location">
    <subcellularLocation>
        <location evidence="1">Membrane</location>
        <topology evidence="1">Single-pass type IV membrane protein</topology>
    </subcellularLocation>
</comment>
<dbReference type="GO" id="GO:0006886">
    <property type="term" value="P:intracellular protein transport"/>
    <property type="evidence" value="ECO:0007669"/>
    <property type="project" value="InterPro"/>
</dbReference>
<evidence type="ECO:0000256" key="6">
    <source>
        <dbReference type="ARBA" id="ARBA00023136"/>
    </source>
</evidence>
<dbReference type="CDD" id="cd15848">
    <property type="entry name" value="SNARE_syntaxin1-like"/>
    <property type="match status" value="1"/>
</dbReference>
<dbReference type="GO" id="GO:0048278">
    <property type="term" value="P:vesicle docking"/>
    <property type="evidence" value="ECO:0007669"/>
    <property type="project" value="TreeGrafter"/>
</dbReference>
<dbReference type="PROSITE" id="PS50192">
    <property type="entry name" value="T_SNARE"/>
    <property type="match status" value="1"/>
</dbReference>
<dbReference type="InterPro" id="IPR006012">
    <property type="entry name" value="Syntaxin/epimorphin_CS"/>
</dbReference>
<dbReference type="InterPro" id="IPR000727">
    <property type="entry name" value="T_SNARE_dom"/>
</dbReference>
<dbReference type="Gene3D" id="1.20.58.70">
    <property type="match status" value="1"/>
</dbReference>
<feature type="transmembrane region" description="Helical" evidence="8">
    <location>
        <begin position="273"/>
        <end position="294"/>
    </location>
</feature>
<dbReference type="InterPro" id="IPR010989">
    <property type="entry name" value="SNARE"/>
</dbReference>
<dbReference type="OrthoDB" id="10255013at2759"/>